<name>Q21Q78_ALBFT</name>
<dbReference type="PANTHER" id="PTHR24201:SF15">
    <property type="entry name" value="ANKYRIN REPEAT DOMAIN-CONTAINING PROTEIN 66"/>
    <property type="match status" value="1"/>
</dbReference>
<dbReference type="HOGENOM" id="CLU_462991_0_0_4"/>
<keyword evidence="5" id="KW-1185">Reference proteome</keyword>
<dbReference type="AlphaFoldDB" id="Q21Q78"/>
<evidence type="ECO:0000256" key="1">
    <source>
        <dbReference type="ARBA" id="ARBA00022737"/>
    </source>
</evidence>
<organism evidence="4 5">
    <name type="scientific">Albidiferax ferrireducens (strain ATCC BAA-621 / DSM 15236 / T118)</name>
    <name type="common">Rhodoferax ferrireducens</name>
    <dbReference type="NCBI Taxonomy" id="338969"/>
    <lineage>
        <taxon>Bacteria</taxon>
        <taxon>Pseudomonadati</taxon>
        <taxon>Pseudomonadota</taxon>
        <taxon>Betaproteobacteria</taxon>
        <taxon>Burkholderiales</taxon>
        <taxon>Comamonadaceae</taxon>
        <taxon>Rhodoferax</taxon>
    </lineage>
</organism>
<dbReference type="EMBL" id="CP000268">
    <property type="protein sequence ID" value="ABD72067.1"/>
    <property type="molecule type" value="Genomic_DNA"/>
</dbReference>
<protein>
    <submittedName>
        <fullName evidence="4">Ankyrin</fullName>
    </submittedName>
</protein>
<dbReference type="SUPFAM" id="SSF48403">
    <property type="entry name" value="Ankyrin repeat"/>
    <property type="match status" value="1"/>
</dbReference>
<dbReference type="eggNOG" id="COG0666">
    <property type="taxonomic scope" value="Bacteria"/>
</dbReference>
<evidence type="ECO:0000313" key="5">
    <source>
        <dbReference type="Proteomes" id="UP000008332"/>
    </source>
</evidence>
<accession>Q21Q78</accession>
<evidence type="ECO:0000256" key="3">
    <source>
        <dbReference type="PROSITE-ProRule" id="PRU00023"/>
    </source>
</evidence>
<proteinExistence type="predicted"/>
<dbReference type="RefSeq" id="WP_011458672.1">
    <property type="nucleotide sequence ID" value="NC_007901.1"/>
</dbReference>
<keyword evidence="4" id="KW-0614">Plasmid</keyword>
<dbReference type="Pfam" id="PF12796">
    <property type="entry name" value="Ank_2"/>
    <property type="match status" value="1"/>
</dbReference>
<dbReference type="OrthoDB" id="9812708at2"/>
<sequence length="589" mass="65144">MIERHHKISHLRRDLSRTSDGRWLAQAPGEMIDGFLCSPAALASWVYEAKPEFLAKPSLGVLILGSMLDGFDGGAWWTLFSTLLGKGSGWAKFTVMVPEDEGPIQRSGLPPAPLARSVQIIRGNLFALAKMEQSEIDVVYLPFGNPDTWVPILQDDARGLWRFLNQNASIVMGLIESSDAPLCMEVAKMYELDVRRMSNRFYAPTSETMAQTKELISAHGKKPADFDLADDRATNLTEVSDVIKDLCTTLPGVEPEDYRLWGMRSVIKSSVDSQDFYISLPRKLAVRVSTGRIYRITDDLATGEPLRCTFPPGGLTDYPGPESHWSAKVFWAGRVWEGGLGNFYNDTVGAAFDKLGLGELKVAEFIDMIGGNEDHEGSQRLKNAMTGGQKYSPTRDERFLFDMVDKRDEQAVLALVRENRQLLNSFNEDRLPLLVMLGLRNMPETMAKVIDLGANPRAIDGGERPILVELAGRGNRDVVKAILNAGVSPNCQDALGWTPLLYSMKSRRWEIVQLLLDCGADTQLENSFGVSPKGIALDQKTKMDDLAEMAMDLMGKLMDPKTIAALKAAGMELKSSDIPQPIRDQILAS</sequence>
<dbReference type="PANTHER" id="PTHR24201">
    <property type="entry name" value="ANK_REP_REGION DOMAIN-CONTAINING PROTEIN"/>
    <property type="match status" value="1"/>
</dbReference>
<keyword evidence="1" id="KW-0677">Repeat</keyword>
<evidence type="ECO:0000256" key="2">
    <source>
        <dbReference type="ARBA" id="ARBA00023043"/>
    </source>
</evidence>
<dbReference type="PROSITE" id="PS50297">
    <property type="entry name" value="ANK_REP_REGION"/>
    <property type="match status" value="1"/>
</dbReference>
<geneLocation type="plasmid" evidence="5">
    <name>pDSM15236</name>
</geneLocation>
<dbReference type="InterPro" id="IPR002110">
    <property type="entry name" value="Ankyrin_rpt"/>
</dbReference>
<evidence type="ECO:0000313" key="4">
    <source>
        <dbReference type="EMBL" id="ABD72067.1"/>
    </source>
</evidence>
<feature type="repeat" description="ANK" evidence="3">
    <location>
        <begin position="495"/>
        <end position="527"/>
    </location>
</feature>
<dbReference type="Proteomes" id="UP000008332">
    <property type="component" value="Plasmid unnamed1"/>
</dbReference>
<dbReference type="InterPro" id="IPR036770">
    <property type="entry name" value="Ankyrin_rpt-contain_sf"/>
</dbReference>
<dbReference type="SMART" id="SM00248">
    <property type="entry name" value="ANK"/>
    <property type="match status" value="2"/>
</dbReference>
<gene>
    <name evidence="4" type="ordered locus">Rfer_4381</name>
</gene>
<reference evidence="5" key="1">
    <citation type="submission" date="2006-02" db="EMBL/GenBank/DDBJ databases">
        <title>Complete sequence of plasmid 1 of Rhodoferax ferrireducens DSM 15236.</title>
        <authorList>
            <person name="Copeland A."/>
            <person name="Lucas S."/>
            <person name="Lapidus A."/>
            <person name="Barry K."/>
            <person name="Detter J.C."/>
            <person name="Glavina del Rio T."/>
            <person name="Hammon N."/>
            <person name="Israni S."/>
            <person name="Pitluck S."/>
            <person name="Brettin T."/>
            <person name="Bruce D."/>
            <person name="Han C."/>
            <person name="Tapia R."/>
            <person name="Gilna P."/>
            <person name="Kiss H."/>
            <person name="Schmutz J."/>
            <person name="Larimer F."/>
            <person name="Land M."/>
            <person name="Kyrpides N."/>
            <person name="Ivanova N."/>
            <person name="Richardson P."/>
        </authorList>
    </citation>
    <scope>NUCLEOTIDE SEQUENCE [LARGE SCALE GENOMIC DNA]</scope>
    <source>
        <strain evidence="5">ATCC BAA-621 / DSM 15236 / T118</strain>
        <plasmid evidence="5">Plasmid pDSM15236</plasmid>
    </source>
</reference>
<dbReference type="PROSITE" id="PS50088">
    <property type="entry name" value="ANK_REPEAT"/>
    <property type="match status" value="1"/>
</dbReference>
<dbReference type="InterPro" id="IPR050776">
    <property type="entry name" value="Ank_Repeat/CDKN_Inhibitor"/>
</dbReference>
<dbReference type="KEGG" id="rfr:Rfer_4381"/>
<dbReference type="Gene3D" id="1.25.40.20">
    <property type="entry name" value="Ankyrin repeat-containing domain"/>
    <property type="match status" value="1"/>
</dbReference>
<keyword evidence="2 3" id="KW-0040">ANK repeat</keyword>